<dbReference type="EMBL" id="CP053716">
    <property type="protein sequence ID" value="QKF07506.1"/>
    <property type="molecule type" value="Genomic_DNA"/>
</dbReference>
<dbReference type="GO" id="GO:0030170">
    <property type="term" value="F:pyridoxal phosphate binding"/>
    <property type="evidence" value="ECO:0007669"/>
    <property type="project" value="InterPro"/>
</dbReference>
<dbReference type="GO" id="GO:0008483">
    <property type="term" value="F:transaminase activity"/>
    <property type="evidence" value="ECO:0007669"/>
    <property type="project" value="InterPro"/>
</dbReference>
<evidence type="ECO:0000256" key="1">
    <source>
        <dbReference type="ARBA" id="ARBA00001579"/>
    </source>
</evidence>
<evidence type="ECO:0000313" key="9">
    <source>
        <dbReference type="EMBL" id="QKF07506.1"/>
    </source>
</evidence>
<sequence length="434" mass="45872">MALDHSRSTEVFGHARTVIPGGVNSPVRAFSNVGIDPVFYDRAQGAQVWDIDGNAYLDFICSWGPMIFGHGDPEILDAVRCQLDRGVSFGAPCEAEVRLADLICSVAPGVEEVRMVSSGTEATMTAIRLARGCTGRDKIIKFQGNYHGHSDSLLVSAGSGVATLGIPDTPGVTAATASDTMVATYNNLDSVRSLFEAAPDQVACVIVEPVSGNMGVVAPQEGFLRGLRDLCDQFGALLIMDEVITGFRVALGGAQQLFGVSADLCTYGKIIGGGFPVGCVAGRERFMSNLAPAGSVYQAGTLSGNPVAMEAGLAQIRKLAREADRLYPQLQRKSDVLFGGLRDAASQAGVQVQVNALGSVGTVFFTPDPVVDWQTAARSDRDAFAVYFRAMLDQGLLIAPSQFEAVFLSDAHTDQHLQAFLAAARTAFAQVANR</sequence>
<dbReference type="Gene3D" id="3.90.1150.10">
    <property type="entry name" value="Aspartate Aminotransferase, domain 1"/>
    <property type="match status" value="1"/>
</dbReference>
<comment type="pathway">
    <text evidence="3">Porphyrin-containing compound metabolism; protoporphyrin-IX biosynthesis; 5-aminolevulinate from L-glutamyl-tRNA(Glu): step 2/2.</text>
</comment>
<name>A0A6M8J6E1_9ACTN</name>
<dbReference type="InterPro" id="IPR005814">
    <property type="entry name" value="Aminotrans_3"/>
</dbReference>
<protein>
    <recommendedName>
        <fullName evidence="8">Glutamate-1-semialdehyde 2,1-aminomutase</fullName>
        <shortName evidence="8">GSA</shortName>
        <ecNumber evidence="8">5.4.3.8</ecNumber>
    </recommendedName>
    <alternativeName>
        <fullName evidence="8">Glutamate-1-semialdehyde aminotransferase</fullName>
        <shortName evidence="8">GSA-AT</shortName>
    </alternativeName>
</protein>
<comment type="subcellular location">
    <subcellularLocation>
        <location evidence="8">Cytoplasm</location>
    </subcellularLocation>
</comment>
<evidence type="ECO:0000256" key="2">
    <source>
        <dbReference type="ARBA" id="ARBA00001933"/>
    </source>
</evidence>
<comment type="subunit">
    <text evidence="8">Homodimer.</text>
</comment>
<dbReference type="SUPFAM" id="SSF53383">
    <property type="entry name" value="PLP-dependent transferases"/>
    <property type="match status" value="1"/>
</dbReference>
<evidence type="ECO:0000256" key="3">
    <source>
        <dbReference type="ARBA" id="ARBA00004819"/>
    </source>
</evidence>
<keyword evidence="5 8" id="KW-0663">Pyridoxal phosphate</keyword>
<dbReference type="NCBIfam" id="TIGR00713">
    <property type="entry name" value="hemL"/>
    <property type="match status" value="1"/>
</dbReference>
<dbReference type="Proteomes" id="UP000503297">
    <property type="component" value="Chromosome"/>
</dbReference>
<dbReference type="UniPathway" id="UPA00251">
    <property type="reaction ID" value="UER00317"/>
</dbReference>
<dbReference type="EC" id="5.4.3.8" evidence="8"/>
<dbReference type="Gene3D" id="3.40.640.10">
    <property type="entry name" value="Type I PLP-dependent aspartate aminotransferase-like (Major domain)"/>
    <property type="match status" value="1"/>
</dbReference>
<evidence type="ECO:0000313" key="10">
    <source>
        <dbReference type="Proteomes" id="UP000503297"/>
    </source>
</evidence>
<dbReference type="InterPro" id="IPR015421">
    <property type="entry name" value="PyrdxlP-dep_Trfase_major"/>
</dbReference>
<dbReference type="GO" id="GO:0042286">
    <property type="term" value="F:glutamate-1-semialdehyde 2,1-aminomutase activity"/>
    <property type="evidence" value="ECO:0007669"/>
    <property type="project" value="UniProtKB-UniRule"/>
</dbReference>
<evidence type="ECO:0000256" key="8">
    <source>
        <dbReference type="HAMAP-Rule" id="MF_00375"/>
    </source>
</evidence>
<keyword evidence="8" id="KW-0963">Cytoplasm</keyword>
<dbReference type="PIRSF" id="PIRSF000521">
    <property type="entry name" value="Transaminase_4ab_Lys_Orn"/>
    <property type="match status" value="1"/>
</dbReference>
<evidence type="ECO:0000256" key="4">
    <source>
        <dbReference type="ARBA" id="ARBA00008981"/>
    </source>
</evidence>
<keyword evidence="7 8" id="KW-0627">Porphyrin biosynthesis</keyword>
<dbReference type="InterPro" id="IPR004639">
    <property type="entry name" value="4pyrrol_synth_GluAld_NH2Trfase"/>
</dbReference>
<comment type="catalytic activity">
    <reaction evidence="1 8">
        <text>(S)-4-amino-5-oxopentanoate = 5-aminolevulinate</text>
        <dbReference type="Rhea" id="RHEA:14265"/>
        <dbReference type="ChEBI" id="CHEBI:57501"/>
        <dbReference type="ChEBI" id="CHEBI:356416"/>
        <dbReference type="EC" id="5.4.3.8"/>
    </reaction>
</comment>
<dbReference type="PANTHER" id="PTHR43713">
    <property type="entry name" value="GLUTAMATE-1-SEMIALDEHYDE 2,1-AMINOMUTASE"/>
    <property type="match status" value="1"/>
</dbReference>
<comment type="cofactor">
    <cofactor evidence="2 8">
        <name>pyridoxal 5'-phosphate</name>
        <dbReference type="ChEBI" id="CHEBI:597326"/>
    </cofactor>
</comment>
<comment type="similarity">
    <text evidence="4 8">Belongs to the class-III pyridoxal-phosphate-dependent aminotransferase family. HemL subfamily.</text>
</comment>
<dbReference type="GO" id="GO:0005737">
    <property type="term" value="C:cytoplasm"/>
    <property type="evidence" value="ECO:0007669"/>
    <property type="project" value="UniProtKB-SubCell"/>
</dbReference>
<reference evidence="10" key="1">
    <citation type="submission" date="2020-05" db="EMBL/GenBank/DDBJ databases">
        <title>Novel species in genus Nocardioides.</title>
        <authorList>
            <person name="Zhang G."/>
        </authorList>
    </citation>
    <scope>NUCLEOTIDE SEQUENCE [LARGE SCALE GENOMIC DNA]</scope>
    <source>
        <strain evidence="10">zg-1050</strain>
    </source>
</reference>
<dbReference type="RefSeq" id="WP_173164663.1">
    <property type="nucleotide sequence ID" value="NZ_CP053716.1"/>
</dbReference>
<dbReference type="HAMAP" id="MF_00375">
    <property type="entry name" value="HemL_aminotrans_3"/>
    <property type="match status" value="1"/>
</dbReference>
<keyword evidence="10" id="KW-1185">Reference proteome</keyword>
<evidence type="ECO:0000256" key="7">
    <source>
        <dbReference type="ARBA" id="ARBA00023244"/>
    </source>
</evidence>
<dbReference type="KEGG" id="bwa:HLV38_04760"/>
<dbReference type="FunFam" id="3.40.640.10:FF:000021">
    <property type="entry name" value="Glutamate-1-semialdehyde 2,1-aminomutase"/>
    <property type="match status" value="1"/>
</dbReference>
<evidence type="ECO:0000256" key="6">
    <source>
        <dbReference type="ARBA" id="ARBA00023235"/>
    </source>
</evidence>
<dbReference type="NCBIfam" id="NF000818">
    <property type="entry name" value="PRK00062.1"/>
    <property type="match status" value="1"/>
</dbReference>
<dbReference type="InterPro" id="IPR015422">
    <property type="entry name" value="PyrdxlP-dep_Trfase_small"/>
</dbReference>
<dbReference type="AlphaFoldDB" id="A0A6M8J6E1"/>
<dbReference type="Pfam" id="PF00202">
    <property type="entry name" value="Aminotran_3"/>
    <property type="match status" value="1"/>
</dbReference>
<accession>A0A6M8J6E1</accession>
<dbReference type="InterPro" id="IPR015424">
    <property type="entry name" value="PyrdxlP-dep_Trfase"/>
</dbReference>
<dbReference type="GO" id="GO:0006782">
    <property type="term" value="P:protoporphyrinogen IX biosynthetic process"/>
    <property type="evidence" value="ECO:0007669"/>
    <property type="project" value="UniProtKB-UniRule"/>
</dbReference>
<dbReference type="PANTHER" id="PTHR43713:SF3">
    <property type="entry name" value="GLUTAMATE-1-SEMIALDEHYDE 2,1-AMINOMUTASE 1, CHLOROPLASTIC-RELATED"/>
    <property type="match status" value="1"/>
</dbReference>
<gene>
    <name evidence="8 9" type="primary">hemL</name>
    <name evidence="9" type="ORF">HLV38_04760</name>
</gene>
<feature type="modified residue" description="N6-(pyridoxal phosphate)lysine" evidence="8">
    <location>
        <position position="269"/>
    </location>
</feature>
<keyword evidence="6 8" id="KW-0413">Isomerase</keyword>
<evidence type="ECO:0000256" key="5">
    <source>
        <dbReference type="ARBA" id="ARBA00022898"/>
    </source>
</evidence>
<dbReference type="CDD" id="cd00610">
    <property type="entry name" value="OAT_like"/>
    <property type="match status" value="1"/>
</dbReference>
<organism evidence="9 10">
    <name type="scientific">Berryella wangjianweii</name>
    <dbReference type="NCBI Taxonomy" id="2734634"/>
    <lineage>
        <taxon>Bacteria</taxon>
        <taxon>Bacillati</taxon>
        <taxon>Actinomycetota</taxon>
        <taxon>Coriobacteriia</taxon>
        <taxon>Eggerthellales</taxon>
        <taxon>Eggerthellaceae</taxon>
        <taxon>Berryella</taxon>
    </lineage>
</organism>
<proteinExistence type="inferred from homology"/>